<comment type="catalytic activity">
    <reaction evidence="10">
        <text>ATP + H2O = ADP + phosphate + H(+)</text>
        <dbReference type="Rhea" id="RHEA:13065"/>
        <dbReference type="ChEBI" id="CHEBI:15377"/>
        <dbReference type="ChEBI" id="CHEBI:15378"/>
        <dbReference type="ChEBI" id="CHEBI:30616"/>
        <dbReference type="ChEBI" id="CHEBI:43474"/>
        <dbReference type="ChEBI" id="CHEBI:456216"/>
        <dbReference type="EC" id="5.6.2.4"/>
    </reaction>
</comment>
<dbReference type="PANTHER" id="PTHR11070">
    <property type="entry name" value="UVRD / RECB / PCRA DNA HELICASE FAMILY MEMBER"/>
    <property type="match status" value="1"/>
</dbReference>
<accession>A0A345ZB23</accession>
<dbReference type="Gene3D" id="3.40.50.300">
    <property type="entry name" value="P-loop containing nucleotide triphosphate hydrolases"/>
    <property type="match status" value="2"/>
</dbReference>
<dbReference type="Pfam" id="PF13361">
    <property type="entry name" value="UvrD_C"/>
    <property type="match status" value="1"/>
</dbReference>
<dbReference type="InterPro" id="IPR013986">
    <property type="entry name" value="DExx_box_DNA_helicase_dom_sf"/>
</dbReference>
<dbReference type="GO" id="GO:0005829">
    <property type="term" value="C:cytosol"/>
    <property type="evidence" value="ECO:0007669"/>
    <property type="project" value="TreeGrafter"/>
</dbReference>
<comment type="similarity">
    <text evidence="1">Belongs to the helicase family. UvrD subfamily.</text>
</comment>
<gene>
    <name evidence="15" type="ORF">C0J27_01865</name>
</gene>
<dbReference type="GO" id="GO:0000725">
    <property type="term" value="P:recombinational repair"/>
    <property type="evidence" value="ECO:0007669"/>
    <property type="project" value="TreeGrafter"/>
</dbReference>
<evidence type="ECO:0000313" key="15">
    <source>
        <dbReference type="EMBL" id="AXK60490.1"/>
    </source>
</evidence>
<dbReference type="RefSeq" id="WP_115585505.1">
    <property type="nucleotide sequence ID" value="NZ_CP025544.1"/>
</dbReference>
<evidence type="ECO:0000313" key="16">
    <source>
        <dbReference type="Proteomes" id="UP000254834"/>
    </source>
</evidence>
<evidence type="ECO:0000259" key="14">
    <source>
        <dbReference type="PROSITE" id="PS51217"/>
    </source>
</evidence>
<dbReference type="Gene3D" id="1.10.10.160">
    <property type="match status" value="1"/>
</dbReference>
<evidence type="ECO:0000256" key="9">
    <source>
        <dbReference type="ARBA" id="ARBA00034808"/>
    </source>
</evidence>
<dbReference type="PROSITE" id="PS51217">
    <property type="entry name" value="UVRD_HELICASE_CTER"/>
    <property type="match status" value="1"/>
</dbReference>
<dbReference type="OrthoDB" id="9810135at2"/>
<feature type="coiled-coil region" evidence="12">
    <location>
        <begin position="498"/>
        <end position="555"/>
    </location>
</feature>
<feature type="binding site" evidence="11">
    <location>
        <begin position="36"/>
        <end position="43"/>
    </location>
    <ligand>
        <name>ATP</name>
        <dbReference type="ChEBI" id="CHEBI:30616"/>
    </ligand>
</feature>
<dbReference type="GO" id="GO:0005524">
    <property type="term" value="F:ATP binding"/>
    <property type="evidence" value="ECO:0007669"/>
    <property type="project" value="UniProtKB-UniRule"/>
</dbReference>
<feature type="domain" description="UvrD-like helicase C-terminal" evidence="14">
    <location>
        <begin position="298"/>
        <end position="569"/>
    </location>
</feature>
<dbReference type="Proteomes" id="UP000254834">
    <property type="component" value="Chromosome"/>
</dbReference>
<dbReference type="EMBL" id="CP025544">
    <property type="protein sequence ID" value="AXK60490.1"/>
    <property type="molecule type" value="Genomic_DNA"/>
</dbReference>
<evidence type="ECO:0000256" key="6">
    <source>
        <dbReference type="ARBA" id="ARBA00023125"/>
    </source>
</evidence>
<organism evidence="15 16">
    <name type="scientific">Candidatus Chromulinivorax destructor</name>
    <dbReference type="NCBI Taxonomy" id="2066483"/>
    <lineage>
        <taxon>Bacteria</taxon>
        <taxon>Candidatus Babelota</taxon>
        <taxon>Candidatus Babeliae</taxon>
        <taxon>Candidatus Babeliales</taxon>
        <taxon>Candidatus Chromulinivoraceae</taxon>
        <taxon>Candidatus Chromulinivorax</taxon>
    </lineage>
</organism>
<dbReference type="GO" id="GO:0003677">
    <property type="term" value="F:DNA binding"/>
    <property type="evidence" value="ECO:0007669"/>
    <property type="project" value="UniProtKB-KW"/>
</dbReference>
<keyword evidence="6" id="KW-0238">DNA-binding</keyword>
<evidence type="ECO:0000256" key="5">
    <source>
        <dbReference type="ARBA" id="ARBA00022840"/>
    </source>
</evidence>
<evidence type="ECO:0000256" key="12">
    <source>
        <dbReference type="SAM" id="Coils"/>
    </source>
</evidence>
<evidence type="ECO:0000256" key="8">
    <source>
        <dbReference type="ARBA" id="ARBA00034617"/>
    </source>
</evidence>
<dbReference type="CDD" id="cd17932">
    <property type="entry name" value="DEXQc_UvrD"/>
    <property type="match status" value="1"/>
</dbReference>
<dbReference type="Gene3D" id="1.10.486.10">
    <property type="entry name" value="PCRA, domain 4"/>
    <property type="match status" value="1"/>
</dbReference>
<comment type="catalytic activity">
    <reaction evidence="8">
        <text>Couples ATP hydrolysis with the unwinding of duplex DNA by translocating in the 3'-5' direction.</text>
        <dbReference type="EC" id="5.6.2.4"/>
    </reaction>
</comment>
<dbReference type="GO" id="GO:0043138">
    <property type="term" value="F:3'-5' DNA helicase activity"/>
    <property type="evidence" value="ECO:0007669"/>
    <property type="project" value="UniProtKB-EC"/>
</dbReference>
<keyword evidence="3 11" id="KW-0378">Hydrolase</keyword>
<evidence type="ECO:0000259" key="13">
    <source>
        <dbReference type="PROSITE" id="PS51198"/>
    </source>
</evidence>
<dbReference type="AlphaFoldDB" id="A0A345ZB23"/>
<keyword evidence="4 11" id="KW-0347">Helicase</keyword>
<reference evidence="15 16" key="1">
    <citation type="submission" date="2017-12" db="EMBL/GenBank/DDBJ databases">
        <title>Chromulinavorax destructans is a abundant pathogen of dominant heterotrophic picoflagllates.</title>
        <authorList>
            <person name="Deeg C.M."/>
            <person name="Zimmer M."/>
            <person name="Suttle C.A."/>
        </authorList>
    </citation>
    <scope>NUCLEOTIDE SEQUENCE [LARGE SCALE GENOMIC DNA]</scope>
    <source>
        <strain evidence="15 16">SeV1</strain>
    </source>
</reference>
<feature type="domain" description="UvrD-like helicase ATP-binding" evidence="13">
    <location>
        <begin position="15"/>
        <end position="297"/>
    </location>
</feature>
<sequence length="757" mass="87661">MFHDKLEQFQTFLQTQLNEQQRKAVEKTEGSLLVIAGAGSGKTRVITARITNLILQHNVNPRSIVALTFTNKAAKEMQERVAHFLQDHTQLPTVATFHSYCLQLLKTHQRLLPFENFAIMDSADQQKLLQSILKKHELEKRVNLKQILYTISSYKNRNALGTQFDDADSASIYRFTEIYNAYEQEKRLSKCLDFDDLLVYALRLFQENKEFKARFQSLVRHILVDEYQDTNTIQNELLRQMSLDANQKLTIDSICAVGDEDQSIYSWRGATIENILKFNKDFGPTETIKIEQNYRSTQHILDIANKVISNNTSRNHKNLWSDKKEFQKTIVFECNSEFQEADTISALIQTVKQYESLKSVAILYRTHYQSRVLEEAMIKASIPYKIIGGIQFYERKEIKDLLAYLRLAYNPFDRISFSRVINCPARGLGQKFEEEFDELWNANPFSHAFDIAQIMLKEKMTATKHNALSLFRQLFITMPDNVTPLQAVKIIIEKTHYIDYLEDNFEKAEAQTKKENIQEFLRALNHFQDEGIITISQLLDEITLMQDRLKAQDQEKDYVHMMTLHSAKGLEFDTIVLPGIEDGILPSTPSINESNVEEERRLFYVGITRACKRLLITYCKTRSTYGQTNIQVPSRFLDEIPTDLIIEQQATYWSPSQCKTYFTQWIKGNSPIAIASDHVQTYSYNKPLSFSPSWGSPVKKEKLEQTGGFKRMQSIQHKTFGLGIVHEVEVKGAITIVTVRFNTHGMKKIDSKFLQII</sequence>
<evidence type="ECO:0000256" key="10">
    <source>
        <dbReference type="ARBA" id="ARBA00048988"/>
    </source>
</evidence>
<protein>
    <recommendedName>
        <fullName evidence="9">DNA 3'-5' helicase</fullName>
        <ecNumber evidence="9">5.6.2.4</ecNumber>
    </recommendedName>
</protein>
<evidence type="ECO:0000256" key="2">
    <source>
        <dbReference type="ARBA" id="ARBA00022741"/>
    </source>
</evidence>
<evidence type="ECO:0000256" key="7">
    <source>
        <dbReference type="ARBA" id="ARBA00023235"/>
    </source>
</evidence>
<evidence type="ECO:0000256" key="1">
    <source>
        <dbReference type="ARBA" id="ARBA00009922"/>
    </source>
</evidence>
<name>A0A345ZB23_9BACT</name>
<keyword evidence="12" id="KW-0175">Coiled coil</keyword>
<dbReference type="InterPro" id="IPR014017">
    <property type="entry name" value="DNA_helicase_UvrD-like_C"/>
</dbReference>
<dbReference type="KEGG" id="cdes:C0J27_01865"/>
<dbReference type="EC" id="5.6.2.4" evidence="9"/>
<keyword evidence="16" id="KW-1185">Reference proteome</keyword>
<evidence type="ECO:0000256" key="4">
    <source>
        <dbReference type="ARBA" id="ARBA00022806"/>
    </source>
</evidence>
<dbReference type="PROSITE" id="PS51198">
    <property type="entry name" value="UVRD_HELICASE_ATP_BIND"/>
    <property type="match status" value="1"/>
</dbReference>
<dbReference type="PANTHER" id="PTHR11070:SF2">
    <property type="entry name" value="ATP-DEPENDENT DNA HELICASE SRS2"/>
    <property type="match status" value="1"/>
</dbReference>
<dbReference type="InterPro" id="IPR027417">
    <property type="entry name" value="P-loop_NTPase"/>
</dbReference>
<proteinExistence type="inferred from homology"/>
<dbReference type="GO" id="GO:0016887">
    <property type="term" value="F:ATP hydrolysis activity"/>
    <property type="evidence" value="ECO:0007669"/>
    <property type="project" value="RHEA"/>
</dbReference>
<keyword evidence="5 11" id="KW-0067">ATP-binding</keyword>
<dbReference type="SUPFAM" id="SSF52540">
    <property type="entry name" value="P-loop containing nucleoside triphosphate hydrolases"/>
    <property type="match status" value="1"/>
</dbReference>
<dbReference type="Pfam" id="PF00580">
    <property type="entry name" value="UvrD-helicase"/>
    <property type="match status" value="1"/>
</dbReference>
<dbReference type="InterPro" id="IPR014016">
    <property type="entry name" value="UvrD-like_ATP-bd"/>
</dbReference>
<dbReference type="InterPro" id="IPR000212">
    <property type="entry name" value="DNA_helicase_UvrD/REP"/>
</dbReference>
<keyword evidence="7" id="KW-0413">Isomerase</keyword>
<keyword evidence="2 11" id="KW-0547">Nucleotide-binding</keyword>
<evidence type="ECO:0000256" key="3">
    <source>
        <dbReference type="ARBA" id="ARBA00022801"/>
    </source>
</evidence>
<evidence type="ECO:0000256" key="11">
    <source>
        <dbReference type="PROSITE-ProRule" id="PRU00560"/>
    </source>
</evidence>